<evidence type="ECO:0000256" key="3">
    <source>
        <dbReference type="ARBA" id="ARBA00022490"/>
    </source>
</evidence>
<evidence type="ECO:0000256" key="7">
    <source>
        <dbReference type="ARBA" id="ARBA00022984"/>
    </source>
</evidence>
<keyword evidence="3 12" id="KW-0963">Cytoplasm</keyword>
<evidence type="ECO:0000256" key="4">
    <source>
        <dbReference type="ARBA" id="ARBA00022618"/>
    </source>
</evidence>
<dbReference type="EC" id="2.5.1.7" evidence="12"/>
<dbReference type="GO" id="GO:0051301">
    <property type="term" value="P:cell division"/>
    <property type="evidence" value="ECO:0007669"/>
    <property type="project" value="UniProtKB-KW"/>
</dbReference>
<evidence type="ECO:0000256" key="2">
    <source>
        <dbReference type="ARBA" id="ARBA00004752"/>
    </source>
</evidence>
<comment type="caution">
    <text evidence="12">Lacks conserved residue(s) required for the propagation of feature annotation.</text>
</comment>
<dbReference type="PANTHER" id="PTHR43783">
    <property type="entry name" value="UDP-N-ACETYLGLUCOSAMINE 1-CARBOXYVINYLTRANSFERASE"/>
    <property type="match status" value="1"/>
</dbReference>
<comment type="caution">
    <text evidence="14">The sequence shown here is derived from an EMBL/GenBank/DDBJ whole genome shotgun (WGS) entry which is preliminary data.</text>
</comment>
<feature type="binding site" evidence="12">
    <location>
        <position position="310"/>
    </location>
    <ligand>
        <name>UDP-N-acetyl-alpha-D-glucosamine</name>
        <dbReference type="ChEBI" id="CHEBI:57705"/>
    </ligand>
</feature>
<dbReference type="AlphaFoldDB" id="A0A9X6ST10"/>
<dbReference type="GO" id="GO:0008360">
    <property type="term" value="P:regulation of cell shape"/>
    <property type="evidence" value="ECO:0007669"/>
    <property type="project" value="UniProtKB-KW"/>
</dbReference>
<organism evidence="14 15">
    <name type="scientific">Bacillus cereus</name>
    <dbReference type="NCBI Taxonomy" id="1396"/>
    <lineage>
        <taxon>Bacteria</taxon>
        <taxon>Bacillati</taxon>
        <taxon>Bacillota</taxon>
        <taxon>Bacilli</taxon>
        <taxon>Bacillales</taxon>
        <taxon>Bacillaceae</taxon>
        <taxon>Bacillus</taxon>
        <taxon>Bacillus cereus group</taxon>
    </lineage>
</organism>
<evidence type="ECO:0000313" key="14">
    <source>
        <dbReference type="EMBL" id="PDZ94649.1"/>
    </source>
</evidence>
<dbReference type="GO" id="GO:0005737">
    <property type="term" value="C:cytoplasm"/>
    <property type="evidence" value="ECO:0007669"/>
    <property type="project" value="UniProtKB-SubCell"/>
</dbReference>
<evidence type="ECO:0000256" key="6">
    <source>
        <dbReference type="ARBA" id="ARBA00022960"/>
    </source>
</evidence>
<dbReference type="Gene3D" id="3.65.10.10">
    <property type="entry name" value="Enolpyruvate transferase domain"/>
    <property type="match status" value="2"/>
</dbReference>
<evidence type="ECO:0000256" key="10">
    <source>
        <dbReference type="ARBA" id="ARBA00038367"/>
    </source>
</evidence>
<comment type="catalytic activity">
    <reaction evidence="11 12">
        <text>phosphoenolpyruvate + UDP-N-acetyl-alpha-D-glucosamine = UDP-N-acetyl-3-O-(1-carboxyvinyl)-alpha-D-glucosamine + phosphate</text>
        <dbReference type="Rhea" id="RHEA:18681"/>
        <dbReference type="ChEBI" id="CHEBI:43474"/>
        <dbReference type="ChEBI" id="CHEBI:57705"/>
        <dbReference type="ChEBI" id="CHEBI:58702"/>
        <dbReference type="ChEBI" id="CHEBI:68483"/>
        <dbReference type="EC" id="2.5.1.7"/>
    </reaction>
</comment>
<evidence type="ECO:0000256" key="11">
    <source>
        <dbReference type="ARBA" id="ARBA00047527"/>
    </source>
</evidence>
<comment type="similarity">
    <text evidence="10 12">Belongs to the EPSP synthase family. MurA subfamily.</text>
</comment>
<feature type="binding site" evidence="12">
    <location>
        <begin position="29"/>
        <end position="30"/>
    </location>
    <ligand>
        <name>phosphoenolpyruvate</name>
        <dbReference type="ChEBI" id="CHEBI:58702"/>
    </ligand>
</feature>
<dbReference type="GO" id="GO:0009252">
    <property type="term" value="P:peptidoglycan biosynthetic process"/>
    <property type="evidence" value="ECO:0007669"/>
    <property type="project" value="UniProtKB-UniRule"/>
</dbReference>
<keyword evidence="8 12" id="KW-0131">Cell cycle</keyword>
<dbReference type="InterPro" id="IPR005750">
    <property type="entry name" value="UDP_GlcNAc_COvinyl_MurA"/>
</dbReference>
<keyword evidence="7 12" id="KW-0573">Peptidoglycan synthesis</keyword>
<evidence type="ECO:0000313" key="15">
    <source>
        <dbReference type="Proteomes" id="UP000219922"/>
    </source>
</evidence>
<dbReference type="PANTHER" id="PTHR43783:SF1">
    <property type="entry name" value="UDP-N-ACETYLGLUCOSAMINE 1-CARBOXYVINYLTRANSFERASE"/>
    <property type="match status" value="1"/>
</dbReference>
<dbReference type="InterPro" id="IPR001986">
    <property type="entry name" value="Enolpyruvate_Tfrase_dom"/>
</dbReference>
<feature type="active site" description="Proton donor" evidence="12">
    <location>
        <position position="123"/>
    </location>
</feature>
<evidence type="ECO:0000256" key="1">
    <source>
        <dbReference type="ARBA" id="ARBA00004496"/>
    </source>
</evidence>
<comment type="subcellular location">
    <subcellularLocation>
        <location evidence="1 12">Cytoplasm</location>
    </subcellularLocation>
</comment>
<dbReference type="InterPro" id="IPR013792">
    <property type="entry name" value="RNA3'P_cycl/enolpyr_Trfase_a/b"/>
</dbReference>
<dbReference type="GO" id="GO:0019277">
    <property type="term" value="P:UDP-N-acetylgalactosamine biosynthetic process"/>
    <property type="evidence" value="ECO:0007669"/>
    <property type="project" value="InterPro"/>
</dbReference>
<dbReference type="InterPro" id="IPR036968">
    <property type="entry name" value="Enolpyruvate_Tfrase_sf"/>
</dbReference>
<evidence type="ECO:0000256" key="5">
    <source>
        <dbReference type="ARBA" id="ARBA00022679"/>
    </source>
</evidence>
<feature type="modified residue" description="2-(S-cysteinyl)pyruvic acid O-phosphothioketal" evidence="12">
    <location>
        <position position="123"/>
    </location>
</feature>
<dbReference type="CDD" id="cd01555">
    <property type="entry name" value="UdpNAET"/>
    <property type="match status" value="1"/>
</dbReference>
<comment type="function">
    <text evidence="12">Cell wall formation. Adds enolpyruvyl to UDP-N-acetylglucosamine.</text>
</comment>
<protein>
    <recommendedName>
        <fullName evidence="12">UDP-N-acetylglucosamine 1-carboxyvinyltransferase</fullName>
        <ecNumber evidence="12">2.5.1.7</ecNumber>
    </recommendedName>
    <alternativeName>
        <fullName evidence="12">Enoylpyruvate transferase</fullName>
    </alternativeName>
    <alternativeName>
        <fullName evidence="12">UDP-N-acetylglucosamine enolpyruvyl transferase</fullName>
        <shortName evidence="12">EPT</shortName>
    </alternativeName>
</protein>
<sequence length="436" mass="47573">MCMEKNRTNSVIINGGRKLKGRVGVQGSKNATLPILAATILVPKKVTLYNVPDISDVHSMLEIMEYLGATYTFENNVAVIDNTNLENKIISDELSSKLRASSLLLGPLLARFGSCSVGMPGGCSIGPRPLNYHFDGFEHLNSTVSVEQGIIRATSENIKGEYSLEFPSVGATQNLVSAAVYTKDEVVIHNIALEPENMAVFEFLNAMGANVEMSGTNSVKVTGVDRLRGGEFQIPFDRIEAGTLLVAAFATKGEITLKGVHAPDMSSVLQKLMDMGAHIEVDGNEVTLKYNGKILGTNIRTGVHPAFPTDMQSQFSVLMTRADSSSVITETIFDNRFRHLDELRKLSAEVNIEKTMAVVYPSKLSACPVKGYDLRGAASMVIAGLVAKGATRVEGLQYMYRGYEAFVEKLIHLGADIFYIDDKETIMEEVMKEKRA</sequence>
<dbReference type="Proteomes" id="UP000219922">
    <property type="component" value="Unassembled WGS sequence"/>
</dbReference>
<dbReference type="NCBIfam" id="TIGR01072">
    <property type="entry name" value="murA"/>
    <property type="match status" value="1"/>
</dbReference>
<feature type="domain" description="Enolpyruvate transferase" evidence="13">
    <location>
        <begin position="14"/>
        <end position="410"/>
    </location>
</feature>
<feature type="binding site" evidence="12">
    <location>
        <position position="99"/>
    </location>
    <ligand>
        <name>UDP-N-acetyl-alpha-D-glucosamine</name>
        <dbReference type="ChEBI" id="CHEBI:57705"/>
    </ligand>
</feature>
<evidence type="ECO:0000256" key="8">
    <source>
        <dbReference type="ARBA" id="ARBA00023306"/>
    </source>
</evidence>
<keyword evidence="4 12" id="KW-0132">Cell division</keyword>
<name>A0A9X6ST10_BACCE</name>
<dbReference type="GO" id="GO:0071555">
    <property type="term" value="P:cell wall organization"/>
    <property type="evidence" value="ECO:0007669"/>
    <property type="project" value="UniProtKB-KW"/>
</dbReference>
<evidence type="ECO:0000259" key="13">
    <source>
        <dbReference type="Pfam" id="PF00275"/>
    </source>
</evidence>
<accession>A0A9X6ST10</accession>
<comment type="pathway">
    <text evidence="2 12">Cell wall biogenesis; peptidoglycan biosynthesis.</text>
</comment>
<keyword evidence="5 12" id="KW-0808">Transferase</keyword>
<dbReference type="EMBL" id="NVMX01000146">
    <property type="protein sequence ID" value="PDZ94649.1"/>
    <property type="molecule type" value="Genomic_DNA"/>
</dbReference>
<dbReference type="GO" id="GO:0008760">
    <property type="term" value="F:UDP-N-acetylglucosamine 1-carboxyvinyltransferase activity"/>
    <property type="evidence" value="ECO:0007669"/>
    <property type="project" value="UniProtKB-UniRule"/>
</dbReference>
<dbReference type="NCBIfam" id="NF006873">
    <property type="entry name" value="PRK09369.1"/>
    <property type="match status" value="1"/>
</dbReference>
<keyword evidence="9 12" id="KW-0961">Cell wall biogenesis/degradation</keyword>
<evidence type="ECO:0000256" key="12">
    <source>
        <dbReference type="HAMAP-Rule" id="MF_00111"/>
    </source>
</evidence>
<feature type="binding site" evidence="12">
    <location>
        <position position="332"/>
    </location>
    <ligand>
        <name>UDP-N-acetyl-alpha-D-glucosamine</name>
        <dbReference type="ChEBI" id="CHEBI:57705"/>
    </ligand>
</feature>
<evidence type="ECO:0000256" key="9">
    <source>
        <dbReference type="ARBA" id="ARBA00023316"/>
    </source>
</evidence>
<dbReference type="InterPro" id="IPR050068">
    <property type="entry name" value="MurA_subfamily"/>
</dbReference>
<dbReference type="SUPFAM" id="SSF55205">
    <property type="entry name" value="EPT/RTPC-like"/>
    <property type="match status" value="1"/>
</dbReference>
<keyword evidence="12" id="KW-0670">Pyruvate</keyword>
<dbReference type="Pfam" id="PF00275">
    <property type="entry name" value="EPSP_synthase"/>
    <property type="match status" value="1"/>
</dbReference>
<gene>
    <name evidence="12 14" type="primary">murA</name>
    <name evidence="14" type="ORF">CON36_32700</name>
</gene>
<proteinExistence type="inferred from homology"/>
<reference evidence="14 15" key="1">
    <citation type="submission" date="2017-09" db="EMBL/GenBank/DDBJ databases">
        <title>Large-scale bioinformatics analysis of Bacillus genomes uncovers conserved roles of natural products in bacterial physiology.</title>
        <authorList>
            <consortium name="Agbiome Team Llc"/>
            <person name="Bleich R.M."/>
            <person name="Grubbs K.J."/>
            <person name="Santa Maria K.C."/>
            <person name="Allen S.E."/>
            <person name="Farag S."/>
            <person name="Shank E.A."/>
            <person name="Bowers A."/>
        </authorList>
    </citation>
    <scope>NUCLEOTIDE SEQUENCE [LARGE SCALE GENOMIC DNA]</scope>
    <source>
        <strain evidence="14 15">AFS092789</strain>
    </source>
</reference>
<keyword evidence="6 12" id="KW-0133">Cell shape</keyword>
<dbReference type="HAMAP" id="MF_00111">
    <property type="entry name" value="MurA"/>
    <property type="match status" value="1"/>
</dbReference>